<feature type="transmembrane region" description="Helical" evidence="3">
    <location>
        <begin position="179"/>
        <end position="199"/>
    </location>
</feature>
<feature type="transmembrane region" description="Helical" evidence="3">
    <location>
        <begin position="211"/>
        <end position="232"/>
    </location>
</feature>
<feature type="transmembrane region" description="Helical" evidence="3">
    <location>
        <begin position="90"/>
        <end position="109"/>
    </location>
</feature>
<keyword evidence="3" id="KW-1133">Transmembrane helix</keyword>
<feature type="transmembrane region" description="Helical" evidence="3">
    <location>
        <begin position="342"/>
        <end position="361"/>
    </location>
</feature>
<evidence type="ECO:0000256" key="1">
    <source>
        <dbReference type="ARBA" id="ARBA00004141"/>
    </source>
</evidence>
<dbReference type="GO" id="GO:0022857">
    <property type="term" value="F:transmembrane transporter activity"/>
    <property type="evidence" value="ECO:0007669"/>
    <property type="project" value="InterPro"/>
</dbReference>
<dbReference type="SUPFAM" id="SSF103473">
    <property type="entry name" value="MFS general substrate transporter"/>
    <property type="match status" value="1"/>
</dbReference>
<keyword evidence="5" id="KW-1185">Reference proteome</keyword>
<name>A0A165D3N0_9BASI</name>
<organism evidence="4 5">
    <name type="scientific">Calocera cornea HHB12733</name>
    <dbReference type="NCBI Taxonomy" id="1353952"/>
    <lineage>
        <taxon>Eukaryota</taxon>
        <taxon>Fungi</taxon>
        <taxon>Dikarya</taxon>
        <taxon>Basidiomycota</taxon>
        <taxon>Agaricomycotina</taxon>
        <taxon>Dacrymycetes</taxon>
        <taxon>Dacrymycetales</taxon>
        <taxon>Dacrymycetaceae</taxon>
        <taxon>Calocera</taxon>
    </lineage>
</organism>
<comment type="subcellular location">
    <subcellularLocation>
        <location evidence="1">Membrane</location>
        <topology evidence="1">Multi-pass membrane protein</topology>
    </subcellularLocation>
</comment>
<dbReference type="InterPro" id="IPR050327">
    <property type="entry name" value="Proton-linked_MCT"/>
</dbReference>
<comment type="similarity">
    <text evidence="2">Belongs to the major facilitator superfamily. Monocarboxylate porter (TC 2.A.1.13) family.</text>
</comment>
<reference evidence="4 5" key="1">
    <citation type="journal article" date="2016" name="Mol. Biol. Evol.">
        <title>Comparative Genomics of Early-Diverging Mushroom-Forming Fungi Provides Insights into the Origins of Lignocellulose Decay Capabilities.</title>
        <authorList>
            <person name="Nagy L.G."/>
            <person name="Riley R."/>
            <person name="Tritt A."/>
            <person name="Adam C."/>
            <person name="Daum C."/>
            <person name="Floudas D."/>
            <person name="Sun H."/>
            <person name="Yadav J.S."/>
            <person name="Pangilinan J."/>
            <person name="Larsson K.H."/>
            <person name="Matsuura K."/>
            <person name="Barry K."/>
            <person name="Labutti K."/>
            <person name="Kuo R."/>
            <person name="Ohm R.A."/>
            <person name="Bhattacharya S.S."/>
            <person name="Shirouzu T."/>
            <person name="Yoshinaga Y."/>
            <person name="Martin F.M."/>
            <person name="Grigoriev I.V."/>
            <person name="Hibbett D.S."/>
        </authorList>
    </citation>
    <scope>NUCLEOTIDE SEQUENCE [LARGE SCALE GENOMIC DNA]</scope>
    <source>
        <strain evidence="4 5">HHB12733</strain>
    </source>
</reference>
<dbReference type="EMBL" id="KV424082">
    <property type="protein sequence ID" value="KZT52001.1"/>
    <property type="molecule type" value="Genomic_DNA"/>
</dbReference>
<feature type="transmembrane region" description="Helical" evidence="3">
    <location>
        <begin position="414"/>
        <end position="434"/>
    </location>
</feature>
<accession>A0A165D3N0</accession>
<feature type="transmembrane region" description="Helical" evidence="3">
    <location>
        <begin position="382"/>
        <end position="402"/>
    </location>
</feature>
<dbReference type="OrthoDB" id="6499973at2759"/>
<keyword evidence="3" id="KW-0472">Membrane</keyword>
<evidence type="ECO:0000256" key="2">
    <source>
        <dbReference type="ARBA" id="ARBA00006727"/>
    </source>
</evidence>
<dbReference type="GO" id="GO:0016020">
    <property type="term" value="C:membrane"/>
    <property type="evidence" value="ECO:0007669"/>
    <property type="project" value="UniProtKB-SubCell"/>
</dbReference>
<evidence type="ECO:0000313" key="5">
    <source>
        <dbReference type="Proteomes" id="UP000076842"/>
    </source>
</evidence>
<keyword evidence="3" id="KW-0812">Transmembrane</keyword>
<dbReference type="PANTHER" id="PTHR11360:SF234">
    <property type="entry name" value="MFS-TYPE TRANSPORTER DBAD-RELATED"/>
    <property type="match status" value="1"/>
</dbReference>
<feature type="transmembrane region" description="Helical" evidence="3">
    <location>
        <begin position="315"/>
        <end position="336"/>
    </location>
</feature>
<proteinExistence type="inferred from homology"/>
<feature type="transmembrane region" description="Helical" evidence="3">
    <location>
        <begin position="50"/>
        <end position="70"/>
    </location>
</feature>
<dbReference type="AlphaFoldDB" id="A0A165D3N0"/>
<gene>
    <name evidence="4" type="ORF">CALCODRAFT_476484</name>
</gene>
<evidence type="ECO:0000313" key="4">
    <source>
        <dbReference type="EMBL" id="KZT52001.1"/>
    </source>
</evidence>
<dbReference type="Gene3D" id="1.20.1250.20">
    <property type="entry name" value="MFS general substrate transporter like domains"/>
    <property type="match status" value="2"/>
</dbReference>
<feature type="transmembrane region" description="Helical" evidence="3">
    <location>
        <begin position="121"/>
        <end position="139"/>
    </location>
</feature>
<evidence type="ECO:0000256" key="3">
    <source>
        <dbReference type="SAM" id="Phobius"/>
    </source>
</evidence>
<dbReference type="Proteomes" id="UP000076842">
    <property type="component" value="Unassembled WGS sequence"/>
</dbReference>
<dbReference type="PANTHER" id="PTHR11360">
    <property type="entry name" value="MONOCARBOXYLATE TRANSPORTER"/>
    <property type="match status" value="1"/>
</dbReference>
<dbReference type="InterPro" id="IPR036259">
    <property type="entry name" value="MFS_trans_sf"/>
</dbReference>
<dbReference type="InParanoid" id="A0A165D3N0"/>
<protein>
    <submittedName>
        <fullName evidence="4">MFS general substrate transporter</fullName>
    </submittedName>
</protein>
<dbReference type="Pfam" id="PF07690">
    <property type="entry name" value="MFS_1"/>
    <property type="match status" value="1"/>
</dbReference>
<dbReference type="InterPro" id="IPR011701">
    <property type="entry name" value="MFS"/>
</dbReference>
<feature type="transmembrane region" description="Helical" evidence="3">
    <location>
        <begin position="253"/>
        <end position="278"/>
    </location>
</feature>
<feature type="transmembrane region" description="Helical" evidence="3">
    <location>
        <begin position="145"/>
        <end position="167"/>
    </location>
</feature>
<sequence length="450" mass="47702">MSGRLSPVSLAELGPAEVPILNSGDKEASEAPAAVPNPDGIVIPDGGLQAWCTVAGAWLVSFSTFGYMNAYGVYQSYYIETLLPSYSPSAISWIGSVQTLLMMGTAGIAGKLLDMGYFRSLIITGTVMYVGCIFAQSAAQMDGYYQVFLSQGLGQGLATGMLYLPSIGVIAHHFKRRRAMAMGMIVMGSSVGGIVFPIMLNNILQRSSFAWTVRAAGFLVLGCLVAANLLMSTRLPPGKTKDQASVVAFFKEAHYVLFLAGIFFVFWGVTFPLFYIQLFASQKISNQSLTFYTLSITNAGSMLGRTVPNLLADRVGSMVLLVPSTFVTGALIFAMFGCTYEGAVVVFCIFFGFFSGAYIGLMPPAVADMSKSYGEIGARIGIGMSFMGLSAMSGTPIVSALIGSGPEFAWWKGIVFSGVFVLAGGTAMAVAWYLQPPKVDLHAPAGAAVH</sequence>